<protein>
    <submittedName>
        <fullName evidence="2">Uncharacterized protein</fullName>
    </submittedName>
</protein>
<dbReference type="EMBL" id="MH026107">
    <property type="protein sequence ID" value="QBX88380.1"/>
    <property type="molecule type" value="Genomic_DNA"/>
</dbReference>
<dbReference type="RefSeq" id="YP_009628597.1">
    <property type="nucleotide sequence ID" value="NC_042170.1"/>
</dbReference>
<sequence length="133" mass="15989">MQVYLLKYQSRNKASYLVIHRTPQQRYLVSAIDIKDHILTYIYPYGKNFTEYYSGSYFILSVYHLYYHSDLDLLSLDVFALNITGISLYIWLNYQILIQRKVYSDTSSKYNLALVYVSLQSRNFSKRYLIFRD</sequence>
<dbReference type="AlphaFoldDB" id="A0A4D6BKS5"/>
<evidence type="ECO:0000256" key="1">
    <source>
        <dbReference type="SAM" id="Phobius"/>
    </source>
</evidence>
<geneLocation type="plastid" evidence="2"/>
<proteinExistence type="predicted"/>
<name>A0A4D6BKS5_9FLOR</name>
<keyword evidence="1" id="KW-0472">Membrane</keyword>
<organism evidence="2">
    <name type="scientific">Acrochaetium secundatum</name>
    <dbReference type="NCBI Taxonomy" id="209631"/>
    <lineage>
        <taxon>Eukaryota</taxon>
        <taxon>Rhodophyta</taxon>
        <taxon>Florideophyceae</taxon>
        <taxon>Nemaliophycidae</taxon>
        <taxon>Acrochaetiales</taxon>
        <taxon>Acrochaetiaceae</taxon>
        <taxon>Acrochaetium</taxon>
    </lineage>
</organism>
<gene>
    <name evidence="2" type="primary">orf11</name>
</gene>
<evidence type="ECO:0000313" key="2">
    <source>
        <dbReference type="EMBL" id="QBX88380.1"/>
    </source>
</evidence>
<dbReference type="GeneID" id="40138489"/>
<keyword evidence="2" id="KW-0934">Plastid</keyword>
<feature type="transmembrane region" description="Helical" evidence="1">
    <location>
        <begin position="73"/>
        <end position="92"/>
    </location>
</feature>
<keyword evidence="1" id="KW-1133">Transmembrane helix</keyword>
<keyword evidence="1" id="KW-0812">Transmembrane</keyword>
<accession>A0A4D6BKS5</accession>
<reference evidence="2" key="1">
    <citation type="journal article" date="2019" name="Phycologia">
        <title>Chloroplast and mitochondrial genomes of Balbiania investiens (Balbianiales, Nemaliophycidae).</title>
        <authorList>
            <person name="Evans J.R."/>
            <person name="StAmour N."/>
            <person name="Verbruggen H."/>
            <person name="Salomaki E.D."/>
            <person name="Vis M.L."/>
        </authorList>
    </citation>
    <scope>NUCLEOTIDE SEQUENCE</scope>
</reference>